<accession>A0A5B8LRZ3</accession>
<dbReference type="Proteomes" id="UP000315364">
    <property type="component" value="Chromosome"/>
</dbReference>
<organism evidence="1 2">
    <name type="scientific">Devosia ginsengisoli</name>
    <dbReference type="NCBI Taxonomy" id="400770"/>
    <lineage>
        <taxon>Bacteria</taxon>
        <taxon>Pseudomonadati</taxon>
        <taxon>Pseudomonadota</taxon>
        <taxon>Alphaproteobacteria</taxon>
        <taxon>Hyphomicrobiales</taxon>
        <taxon>Devosiaceae</taxon>
        <taxon>Devosia</taxon>
    </lineage>
</organism>
<evidence type="ECO:0000313" key="1">
    <source>
        <dbReference type="EMBL" id="QDZ10414.1"/>
    </source>
</evidence>
<reference evidence="1 2" key="1">
    <citation type="submission" date="2019-07" db="EMBL/GenBank/DDBJ databases">
        <title>Full genome sequence of Devosia sp. Gsoil 520.</title>
        <authorList>
            <person name="Im W.-T."/>
        </authorList>
    </citation>
    <scope>NUCLEOTIDE SEQUENCE [LARGE SCALE GENOMIC DNA]</scope>
    <source>
        <strain evidence="1 2">Gsoil 520</strain>
    </source>
</reference>
<gene>
    <name evidence="1" type="ORF">FPZ08_06430</name>
</gene>
<name>A0A5B8LRZ3_9HYPH</name>
<dbReference type="RefSeq" id="WP_146289210.1">
    <property type="nucleotide sequence ID" value="NZ_CP042304.1"/>
</dbReference>
<protein>
    <submittedName>
        <fullName evidence="1">Uncharacterized protein</fullName>
    </submittedName>
</protein>
<dbReference type="AlphaFoldDB" id="A0A5B8LRZ3"/>
<dbReference type="KEGG" id="dea:FPZ08_06430"/>
<sequence length="237" mass="26957">MSKIAEAVADLNMQPQVRSAPMLAFWFLLDGLSLANRANREGMHANALALTRQCYEAIGVIELGVCGHPEAESVLLRWDDDRLTPGKLRAWLDANVWPNSGTGLWDEPWSDFMSQFSQAIQPYAHYGRGLAQWQLRLHRLDYGSNPEDDIKAIIEMAPRAYDAQKATRITLFHGLLTYVLARIWATRYGEQDVAMREEINQLGAALGRSRYLDGHQTDWHQQFWAMLWERGGGTVLE</sequence>
<dbReference type="EMBL" id="CP042304">
    <property type="protein sequence ID" value="QDZ10414.1"/>
    <property type="molecule type" value="Genomic_DNA"/>
</dbReference>
<dbReference type="OrthoDB" id="7058641at2"/>
<evidence type="ECO:0000313" key="2">
    <source>
        <dbReference type="Proteomes" id="UP000315364"/>
    </source>
</evidence>
<proteinExistence type="predicted"/>
<keyword evidence="2" id="KW-1185">Reference proteome</keyword>